<dbReference type="InterPro" id="IPR004158">
    <property type="entry name" value="DUF247_pln"/>
</dbReference>
<organism evidence="3">
    <name type="scientific">Arabidopsis lyrata subsp. lyrata</name>
    <name type="common">Lyre-leaved rock-cress</name>
    <dbReference type="NCBI Taxonomy" id="81972"/>
    <lineage>
        <taxon>Eukaryota</taxon>
        <taxon>Viridiplantae</taxon>
        <taxon>Streptophyta</taxon>
        <taxon>Embryophyta</taxon>
        <taxon>Tracheophyta</taxon>
        <taxon>Spermatophyta</taxon>
        <taxon>Magnoliopsida</taxon>
        <taxon>eudicotyledons</taxon>
        <taxon>Gunneridae</taxon>
        <taxon>Pentapetalae</taxon>
        <taxon>rosids</taxon>
        <taxon>malvids</taxon>
        <taxon>Brassicales</taxon>
        <taxon>Brassicaceae</taxon>
        <taxon>Camelineae</taxon>
        <taxon>Arabidopsis</taxon>
    </lineage>
</organism>
<dbReference type="Pfam" id="PF03140">
    <property type="entry name" value="DUF247"/>
    <property type="match status" value="2"/>
</dbReference>
<dbReference type="STRING" id="81972.D7LG67"/>
<dbReference type="Gramene" id="Al_scaffold_0004_1032">
    <property type="protein sequence ID" value="Al_scaffold_0004_1032"/>
    <property type="gene ID" value="Al_scaffold_0004_1032"/>
</dbReference>
<protein>
    <submittedName>
        <fullName evidence="2">Predicted protein</fullName>
    </submittedName>
</protein>
<dbReference type="AlphaFoldDB" id="D7LG67"/>
<reference evidence="3" key="1">
    <citation type="journal article" date="2011" name="Nat. Genet.">
        <title>The Arabidopsis lyrata genome sequence and the basis of rapid genome size change.</title>
        <authorList>
            <person name="Hu T.T."/>
            <person name="Pattyn P."/>
            <person name="Bakker E.G."/>
            <person name="Cao J."/>
            <person name="Cheng J.-F."/>
            <person name="Clark R.M."/>
            <person name="Fahlgren N."/>
            <person name="Fawcett J.A."/>
            <person name="Grimwood J."/>
            <person name="Gundlach H."/>
            <person name="Haberer G."/>
            <person name="Hollister J.D."/>
            <person name="Ossowski S."/>
            <person name="Ottilar R.P."/>
            <person name="Salamov A.A."/>
            <person name="Schneeberger K."/>
            <person name="Spannagl M."/>
            <person name="Wang X."/>
            <person name="Yang L."/>
            <person name="Nasrallah M.E."/>
            <person name="Bergelson J."/>
            <person name="Carrington J.C."/>
            <person name="Gaut B.S."/>
            <person name="Schmutz J."/>
            <person name="Mayer K.F.X."/>
            <person name="Van de Peer Y."/>
            <person name="Grigoriev I.V."/>
            <person name="Nordborg M."/>
            <person name="Weigel D."/>
            <person name="Guo Y.-L."/>
        </authorList>
    </citation>
    <scope>NUCLEOTIDE SEQUENCE [LARGE SCALE GENOMIC DNA]</scope>
    <source>
        <strain evidence="3">cv. MN47</strain>
    </source>
</reference>
<evidence type="ECO:0000313" key="2">
    <source>
        <dbReference type="EMBL" id="EFH55317.1"/>
    </source>
</evidence>
<dbReference type="HOGENOM" id="CLU_020188_0_1_1"/>
<gene>
    <name evidence="2" type="ORF">ARALYDRAFT_668313</name>
</gene>
<feature type="transmembrane region" description="Helical" evidence="1">
    <location>
        <begin position="346"/>
        <end position="371"/>
    </location>
</feature>
<sequence>MNLKRPFPGMWRFPTNPEICCIYRVPDCPRSVNPEAYTPQLLLIGPLNHSLKSQAFKSPGDVTYTMSTGYLNMEECKKIYLAEFTRRVVGGENTIKLILRTLERGREKTGDPIMDMPCLEVIVKSDLMLLENQLPYFILEKLFDPVVPKFQKLIINYFNFGGKIGNKSKFRHFTDLFRCVRVETLQGLPPRKFKLIEHMYNAVKLHSGGVKFEAVENEYSLYVRFENGCLKMPCFVVHDHEERILRNIMALENCHYPYEAHVCTYMIFLDYLIDTEKDVDMLVEKGIIRNWIGQHSLVAEMVNKLCVGIMDNGSYCSDTSVEVNAYYSSPFNRSRAVLKRVYFGNMWIGTATVAAMLLLLMTLVQTVASIIQVKQK</sequence>
<dbReference type="PANTHER" id="PTHR31170">
    <property type="entry name" value="BNAC04G53230D PROTEIN"/>
    <property type="match status" value="1"/>
</dbReference>
<dbReference type="EMBL" id="GL348716">
    <property type="protein sequence ID" value="EFH55317.1"/>
    <property type="molecule type" value="Genomic_DNA"/>
</dbReference>
<keyword evidence="1" id="KW-1133">Transmembrane helix</keyword>
<keyword evidence="1" id="KW-0472">Membrane</keyword>
<keyword evidence="3" id="KW-1185">Reference proteome</keyword>
<evidence type="ECO:0000313" key="3">
    <source>
        <dbReference type="Proteomes" id="UP000008694"/>
    </source>
</evidence>
<dbReference type="Proteomes" id="UP000008694">
    <property type="component" value="Unassembled WGS sequence"/>
</dbReference>
<proteinExistence type="predicted"/>
<accession>D7LG67</accession>
<name>D7LG67_ARALL</name>
<evidence type="ECO:0000256" key="1">
    <source>
        <dbReference type="SAM" id="Phobius"/>
    </source>
</evidence>
<dbReference type="eggNOG" id="ENOG502RRAD">
    <property type="taxonomic scope" value="Eukaryota"/>
</dbReference>
<dbReference type="PANTHER" id="PTHR31170:SF9">
    <property type="entry name" value="PROTEIN, PUTATIVE (DUF247)-RELATED"/>
    <property type="match status" value="1"/>
</dbReference>
<keyword evidence="1" id="KW-0812">Transmembrane</keyword>